<organism evidence="2 3">
    <name type="scientific">Flavobacterium gilvum</name>
    <dbReference type="NCBI Taxonomy" id="1492737"/>
    <lineage>
        <taxon>Bacteria</taxon>
        <taxon>Pseudomonadati</taxon>
        <taxon>Bacteroidota</taxon>
        <taxon>Flavobacteriia</taxon>
        <taxon>Flavobacteriales</taxon>
        <taxon>Flavobacteriaceae</taxon>
        <taxon>Flavobacterium</taxon>
    </lineage>
</organism>
<reference evidence="2 3" key="1">
    <citation type="submission" date="2016-10" db="EMBL/GenBank/DDBJ databases">
        <title>Flavobacterium gilvum sp. nov., isolated from stream water.</title>
        <authorList>
            <person name="Shin S.-K."/>
            <person name="Cho Y.-J."/>
            <person name="Yi H."/>
        </authorList>
    </citation>
    <scope>NUCLEOTIDE SEQUENCE [LARGE SCALE GENOMIC DNA]</scope>
    <source>
        <strain evidence="2 3">EM1308</strain>
    </source>
</reference>
<gene>
    <name evidence="2" type="ORF">EM308_13025</name>
</gene>
<dbReference type="Gene3D" id="1.10.260.40">
    <property type="entry name" value="lambda repressor-like DNA-binding domains"/>
    <property type="match status" value="1"/>
</dbReference>
<dbReference type="GO" id="GO:0003677">
    <property type="term" value="F:DNA binding"/>
    <property type="evidence" value="ECO:0007669"/>
    <property type="project" value="InterPro"/>
</dbReference>
<dbReference type="Pfam" id="PF01381">
    <property type="entry name" value="HTH_3"/>
    <property type="match status" value="1"/>
</dbReference>
<dbReference type="InterPro" id="IPR001387">
    <property type="entry name" value="Cro/C1-type_HTH"/>
</dbReference>
<dbReference type="SMART" id="SM00530">
    <property type="entry name" value="HTH_XRE"/>
    <property type="match status" value="1"/>
</dbReference>
<dbReference type="PROSITE" id="PS50943">
    <property type="entry name" value="HTH_CROC1"/>
    <property type="match status" value="1"/>
</dbReference>
<feature type="domain" description="HTH cro/C1-type" evidence="1">
    <location>
        <begin position="19"/>
        <end position="73"/>
    </location>
</feature>
<evidence type="ECO:0000313" key="2">
    <source>
        <dbReference type="EMBL" id="AOW10350.1"/>
    </source>
</evidence>
<evidence type="ECO:0000259" key="1">
    <source>
        <dbReference type="PROSITE" id="PS50943"/>
    </source>
</evidence>
<dbReference type="KEGG" id="fgl:EM308_13025"/>
<keyword evidence="3" id="KW-1185">Reference proteome</keyword>
<dbReference type="EMBL" id="CP017479">
    <property type="protein sequence ID" value="AOW10350.1"/>
    <property type="molecule type" value="Genomic_DNA"/>
</dbReference>
<accession>A0AAC9I621</accession>
<dbReference type="CDD" id="cd00093">
    <property type="entry name" value="HTH_XRE"/>
    <property type="match status" value="1"/>
</dbReference>
<name>A0AAC9I621_9FLAO</name>
<dbReference type="Proteomes" id="UP000175968">
    <property type="component" value="Chromosome"/>
</dbReference>
<dbReference type="SUPFAM" id="SSF47413">
    <property type="entry name" value="lambda repressor-like DNA-binding domains"/>
    <property type="match status" value="1"/>
</dbReference>
<dbReference type="InterPro" id="IPR010982">
    <property type="entry name" value="Lambda_DNA-bd_dom_sf"/>
</dbReference>
<protein>
    <recommendedName>
        <fullName evidence="1">HTH cro/C1-type domain-containing protein</fullName>
    </recommendedName>
</protein>
<dbReference type="AlphaFoldDB" id="A0AAC9I621"/>
<proteinExistence type="predicted"/>
<evidence type="ECO:0000313" key="3">
    <source>
        <dbReference type="Proteomes" id="UP000175968"/>
    </source>
</evidence>
<dbReference type="RefSeq" id="WP_035636142.1">
    <property type="nucleotide sequence ID" value="NZ_CP017479.1"/>
</dbReference>
<sequence length="77" mass="9379">MENLEKEIEQKIFQIADKIKNLRKEKGYTSHETFAFEYDINRVQYWRIENGRNITLKTLMKVLEIHKITLGEFFKDL</sequence>